<feature type="domain" description="IFT52 GIFT" evidence="1">
    <location>
        <begin position="24"/>
        <end position="127"/>
    </location>
</feature>
<evidence type="ECO:0000259" key="1">
    <source>
        <dbReference type="Pfam" id="PF23355"/>
    </source>
</evidence>
<dbReference type="GO" id="GO:0030992">
    <property type="term" value="C:intraciliary transport particle B"/>
    <property type="evidence" value="ECO:0007669"/>
    <property type="project" value="TreeGrafter"/>
</dbReference>
<dbReference type="InterPro" id="IPR039975">
    <property type="entry name" value="IFT52"/>
</dbReference>
<reference evidence="2" key="1">
    <citation type="submission" date="2021-12" db="EMBL/GenBank/DDBJ databases">
        <authorList>
            <person name="King R."/>
        </authorList>
    </citation>
    <scope>NUCLEOTIDE SEQUENCE</scope>
</reference>
<proteinExistence type="predicted"/>
<accession>A0A9P0AA45</accession>
<keyword evidence="3" id="KW-1185">Reference proteome</keyword>
<dbReference type="EMBL" id="OU963864">
    <property type="protein sequence ID" value="CAH0387347.1"/>
    <property type="molecule type" value="Genomic_DNA"/>
</dbReference>
<gene>
    <name evidence="2" type="ORF">BEMITA_LOCUS6371</name>
</gene>
<dbReference type="InterPro" id="IPR055458">
    <property type="entry name" value="IFT52_GIFT"/>
</dbReference>
<dbReference type="Pfam" id="PF23355">
    <property type="entry name" value="IFT52_GIFT"/>
    <property type="match status" value="1"/>
</dbReference>
<evidence type="ECO:0000313" key="3">
    <source>
        <dbReference type="Proteomes" id="UP001152759"/>
    </source>
</evidence>
<dbReference type="GO" id="GO:0042073">
    <property type="term" value="P:intraciliary transport"/>
    <property type="evidence" value="ECO:0007669"/>
    <property type="project" value="TreeGrafter"/>
</dbReference>
<sequence>MAPVENTSADINVSNTTNARGNVILFDASKNEHFGIHENYKQFHHLIRGSWTVDVNKDELSSSQLQGVTILVLAGPQEMFSEGEFDAIKKFMESGGSVFVMLSEGGEKSSKTNVNFLLEEFGIMINNGKYLFEASCL</sequence>
<dbReference type="GO" id="GO:0060271">
    <property type="term" value="P:cilium assembly"/>
    <property type="evidence" value="ECO:0007669"/>
    <property type="project" value="TreeGrafter"/>
</dbReference>
<protein>
    <recommendedName>
        <fullName evidence="1">IFT52 GIFT domain-containing protein</fullName>
    </recommendedName>
</protein>
<dbReference type="PANTHER" id="PTHR12969">
    <property type="entry name" value="NGD5/OSM-6/IFT52"/>
    <property type="match status" value="1"/>
</dbReference>
<dbReference type="PANTHER" id="PTHR12969:SF7">
    <property type="entry name" value="INTRAFLAGELLAR TRANSPORT PROTEIN 52 HOMOLOG"/>
    <property type="match status" value="1"/>
</dbReference>
<dbReference type="GO" id="GO:0005929">
    <property type="term" value="C:cilium"/>
    <property type="evidence" value="ECO:0007669"/>
    <property type="project" value="TreeGrafter"/>
</dbReference>
<dbReference type="Proteomes" id="UP001152759">
    <property type="component" value="Chromosome 3"/>
</dbReference>
<organism evidence="2 3">
    <name type="scientific">Bemisia tabaci</name>
    <name type="common">Sweetpotato whitefly</name>
    <name type="synonym">Aleurodes tabaci</name>
    <dbReference type="NCBI Taxonomy" id="7038"/>
    <lineage>
        <taxon>Eukaryota</taxon>
        <taxon>Metazoa</taxon>
        <taxon>Ecdysozoa</taxon>
        <taxon>Arthropoda</taxon>
        <taxon>Hexapoda</taxon>
        <taxon>Insecta</taxon>
        <taxon>Pterygota</taxon>
        <taxon>Neoptera</taxon>
        <taxon>Paraneoptera</taxon>
        <taxon>Hemiptera</taxon>
        <taxon>Sternorrhyncha</taxon>
        <taxon>Aleyrodoidea</taxon>
        <taxon>Aleyrodidae</taxon>
        <taxon>Aleyrodinae</taxon>
        <taxon>Bemisia</taxon>
    </lineage>
</organism>
<dbReference type="GO" id="GO:0005814">
    <property type="term" value="C:centriole"/>
    <property type="evidence" value="ECO:0007669"/>
    <property type="project" value="TreeGrafter"/>
</dbReference>
<evidence type="ECO:0000313" key="2">
    <source>
        <dbReference type="EMBL" id="CAH0387347.1"/>
    </source>
</evidence>
<name>A0A9P0AA45_BEMTA</name>
<dbReference type="AlphaFoldDB" id="A0A9P0AA45"/>